<dbReference type="Proteomes" id="UP001396334">
    <property type="component" value="Unassembled WGS sequence"/>
</dbReference>
<feature type="domain" description="Tubulin/FtsZ GTPase" evidence="2">
    <location>
        <begin position="4"/>
        <end position="34"/>
    </location>
</feature>
<dbReference type="InterPro" id="IPR003008">
    <property type="entry name" value="Tubulin_FtsZ_GTPase"/>
</dbReference>
<proteinExistence type="predicted"/>
<keyword evidence="1" id="KW-1133">Transmembrane helix</keyword>
<keyword evidence="4" id="KW-1185">Reference proteome</keyword>
<evidence type="ECO:0000313" key="4">
    <source>
        <dbReference type="Proteomes" id="UP001396334"/>
    </source>
</evidence>
<gene>
    <name evidence="3" type="ORF">V6N11_037232</name>
</gene>
<dbReference type="EMBL" id="JBBPBN010000086">
    <property type="protein sequence ID" value="KAK8982052.1"/>
    <property type="molecule type" value="Genomic_DNA"/>
</dbReference>
<dbReference type="PANTHER" id="PTHR33374">
    <property type="entry name" value="ARABINOGALACTAN PROTEIN 20"/>
    <property type="match status" value="1"/>
</dbReference>
<feature type="transmembrane region" description="Helical" evidence="1">
    <location>
        <begin position="140"/>
        <end position="159"/>
    </location>
</feature>
<keyword evidence="1" id="KW-0812">Transmembrane</keyword>
<keyword evidence="1" id="KW-0472">Membrane</keyword>
<name>A0ABR2P1C3_9ROSI</name>
<reference evidence="3 4" key="1">
    <citation type="journal article" date="2024" name="G3 (Bethesda)">
        <title>Genome assembly of Hibiscus sabdariffa L. provides insights into metabolisms of medicinal natural products.</title>
        <authorList>
            <person name="Kim T."/>
        </authorList>
    </citation>
    <scope>NUCLEOTIDE SEQUENCE [LARGE SCALE GENOMIC DNA]</scope>
    <source>
        <strain evidence="3">TK-2024</strain>
        <tissue evidence="3">Old leaves</tissue>
    </source>
</reference>
<dbReference type="InterPro" id="IPR036525">
    <property type="entry name" value="Tubulin/FtsZ_GTPase_sf"/>
</dbReference>
<accession>A0ABR2P1C3</accession>
<dbReference type="Gene3D" id="3.40.50.1440">
    <property type="entry name" value="Tubulin/FtsZ, GTPase domain"/>
    <property type="match status" value="2"/>
</dbReference>
<dbReference type="Pfam" id="PF06376">
    <property type="entry name" value="AGP"/>
    <property type="match status" value="1"/>
</dbReference>
<protein>
    <recommendedName>
        <fullName evidence="2">Tubulin/FtsZ GTPase domain-containing protein</fullName>
    </recommendedName>
</protein>
<dbReference type="Pfam" id="PF00091">
    <property type="entry name" value="Tubulin"/>
    <property type="match status" value="1"/>
</dbReference>
<evidence type="ECO:0000256" key="1">
    <source>
        <dbReference type="SAM" id="Phobius"/>
    </source>
</evidence>
<dbReference type="InterPro" id="IPR009424">
    <property type="entry name" value="AGP16/20/22/41"/>
</dbReference>
<sequence>MPREIITLQVGQCGNQIGMEFWKQLCLEHGISKEDILEDFATQVLETTGPADIISSLFHDFVEEDIMDMIDREADGSDSLEGFVLCHSIARGTGSGVSSGALTGVMAVLTLVFAIVSAYVDAQSAAPAPSPSLTSDGTSIDQGIAYVLMLVALMLTYLIHPLDASSFSFF</sequence>
<comment type="caution">
    <text evidence="3">The sequence shown here is derived from an EMBL/GenBank/DDBJ whole genome shotgun (WGS) entry which is preliminary data.</text>
</comment>
<evidence type="ECO:0000313" key="3">
    <source>
        <dbReference type="EMBL" id="KAK8982052.1"/>
    </source>
</evidence>
<evidence type="ECO:0000259" key="2">
    <source>
        <dbReference type="Pfam" id="PF00091"/>
    </source>
</evidence>
<organism evidence="3 4">
    <name type="scientific">Hibiscus sabdariffa</name>
    <name type="common">roselle</name>
    <dbReference type="NCBI Taxonomy" id="183260"/>
    <lineage>
        <taxon>Eukaryota</taxon>
        <taxon>Viridiplantae</taxon>
        <taxon>Streptophyta</taxon>
        <taxon>Embryophyta</taxon>
        <taxon>Tracheophyta</taxon>
        <taxon>Spermatophyta</taxon>
        <taxon>Magnoliopsida</taxon>
        <taxon>eudicotyledons</taxon>
        <taxon>Gunneridae</taxon>
        <taxon>Pentapetalae</taxon>
        <taxon>rosids</taxon>
        <taxon>malvids</taxon>
        <taxon>Malvales</taxon>
        <taxon>Malvaceae</taxon>
        <taxon>Malvoideae</taxon>
        <taxon>Hibiscus</taxon>
    </lineage>
</organism>
<feature type="transmembrane region" description="Helical" evidence="1">
    <location>
        <begin position="101"/>
        <end position="120"/>
    </location>
</feature>
<dbReference type="SUPFAM" id="SSF52490">
    <property type="entry name" value="Tubulin nucleotide-binding domain-like"/>
    <property type="match status" value="1"/>
</dbReference>